<evidence type="ECO:0000313" key="2">
    <source>
        <dbReference type="EMBL" id="PIR44367.1"/>
    </source>
</evidence>
<gene>
    <name evidence="2" type="ORF">COV23_00230</name>
</gene>
<protein>
    <submittedName>
        <fullName evidence="2">Uncharacterized protein</fullName>
    </submittedName>
</protein>
<sequence length="180" mass="20623">MTYTQSPLERQLMKKEESRVGLPWRLLTVGFLTFGVTLGIYFGMSFGLKPFLDHQIENVDSELEQLANSVSEDEASGFLIFYSQMANMNETLKNKQLISNKFDLLEKNTLKNIYYKNLNINYASNFMRVDGRVPDFEILAEQLEIFKNSTDVDKVSLSSATLSEEKEGGVNFAMQINFKK</sequence>
<keyword evidence="1" id="KW-1133">Transmembrane helix</keyword>
<proteinExistence type="predicted"/>
<dbReference type="Proteomes" id="UP000231602">
    <property type="component" value="Unassembled WGS sequence"/>
</dbReference>
<name>A0A2H0RD14_9BACT</name>
<feature type="transmembrane region" description="Helical" evidence="1">
    <location>
        <begin position="22"/>
        <end position="42"/>
    </location>
</feature>
<dbReference type="AlphaFoldDB" id="A0A2H0RD14"/>
<reference evidence="2 3" key="1">
    <citation type="submission" date="2017-09" db="EMBL/GenBank/DDBJ databases">
        <title>Depth-based differentiation of microbial function through sediment-hosted aquifers and enrichment of novel symbionts in the deep terrestrial subsurface.</title>
        <authorList>
            <person name="Probst A.J."/>
            <person name="Ladd B."/>
            <person name="Jarett J.K."/>
            <person name="Geller-Mcgrath D.E."/>
            <person name="Sieber C.M."/>
            <person name="Emerson J.B."/>
            <person name="Anantharaman K."/>
            <person name="Thomas B.C."/>
            <person name="Malmstrom R."/>
            <person name="Stieglmeier M."/>
            <person name="Klingl A."/>
            <person name="Woyke T."/>
            <person name="Ryan C.M."/>
            <person name="Banfield J.F."/>
        </authorList>
    </citation>
    <scope>NUCLEOTIDE SEQUENCE [LARGE SCALE GENOMIC DNA]</scope>
    <source>
        <strain evidence="2">CG10_big_fil_rev_8_21_14_0_10_31_9</strain>
    </source>
</reference>
<dbReference type="EMBL" id="PCXV01000007">
    <property type="protein sequence ID" value="PIR44367.1"/>
    <property type="molecule type" value="Genomic_DNA"/>
</dbReference>
<keyword evidence="1" id="KW-0812">Transmembrane</keyword>
<accession>A0A2H0RD14</accession>
<evidence type="ECO:0000313" key="3">
    <source>
        <dbReference type="Proteomes" id="UP000231602"/>
    </source>
</evidence>
<keyword evidence="1" id="KW-0472">Membrane</keyword>
<comment type="caution">
    <text evidence="2">The sequence shown here is derived from an EMBL/GenBank/DDBJ whole genome shotgun (WGS) entry which is preliminary data.</text>
</comment>
<evidence type="ECO:0000256" key="1">
    <source>
        <dbReference type="SAM" id="Phobius"/>
    </source>
</evidence>
<organism evidence="2 3">
    <name type="scientific">Candidatus Wolfebacteria bacterium CG10_big_fil_rev_8_21_14_0_10_31_9</name>
    <dbReference type="NCBI Taxonomy" id="1975070"/>
    <lineage>
        <taxon>Bacteria</taxon>
        <taxon>Candidatus Wolfeibacteriota</taxon>
    </lineage>
</organism>